<dbReference type="AlphaFoldDB" id="A0A1M5UT84"/>
<dbReference type="GO" id="GO:0007155">
    <property type="term" value="P:cell adhesion"/>
    <property type="evidence" value="ECO:0007669"/>
    <property type="project" value="InterPro"/>
</dbReference>
<feature type="domain" description="HYR" evidence="8">
    <location>
        <begin position="697"/>
        <end position="773"/>
    </location>
</feature>
<dbReference type="NCBIfam" id="NF041766">
    <property type="entry name" value="choice_anch_U"/>
    <property type="match status" value="1"/>
</dbReference>
<dbReference type="Proteomes" id="UP000184608">
    <property type="component" value="Unassembled WGS sequence"/>
</dbReference>
<evidence type="ECO:0000256" key="5">
    <source>
        <dbReference type="ARBA" id="ARBA00022837"/>
    </source>
</evidence>
<feature type="compositionally biased region" description="Low complexity" evidence="6">
    <location>
        <begin position="516"/>
        <end position="528"/>
    </location>
</feature>
<keyword evidence="9" id="KW-0378">Hydrolase</keyword>
<proteinExistence type="predicted"/>
<evidence type="ECO:0000256" key="2">
    <source>
        <dbReference type="ARBA" id="ARBA00022525"/>
    </source>
</evidence>
<name>A0A1M5UT84_9VIBR</name>
<dbReference type="GO" id="GO:0005509">
    <property type="term" value="F:calcium ion binding"/>
    <property type="evidence" value="ECO:0007669"/>
    <property type="project" value="InterPro"/>
</dbReference>
<feature type="compositionally biased region" description="Acidic residues" evidence="6">
    <location>
        <begin position="564"/>
        <end position="591"/>
    </location>
</feature>
<keyword evidence="10" id="KW-1185">Reference proteome</keyword>
<keyword evidence="5" id="KW-0106">Calcium</keyword>
<dbReference type="PANTHER" id="PTHR10199:SF119">
    <property type="entry name" value="RE20510P"/>
    <property type="match status" value="1"/>
</dbReference>
<protein>
    <submittedName>
        <fullName evidence="9">Alpha-agarase</fullName>
        <ecNumber evidence="9">3.2.1.158</ecNumber>
    </submittedName>
</protein>
<evidence type="ECO:0000256" key="4">
    <source>
        <dbReference type="ARBA" id="ARBA00022737"/>
    </source>
</evidence>
<organism evidence="9 10">
    <name type="scientific">Vibrio aerogenes CECT 7868</name>
    <dbReference type="NCBI Taxonomy" id="1216006"/>
    <lineage>
        <taxon>Bacteria</taxon>
        <taxon>Pseudomonadati</taxon>
        <taxon>Pseudomonadota</taxon>
        <taxon>Gammaproteobacteria</taxon>
        <taxon>Vibrionales</taxon>
        <taxon>Vibrionaceae</taxon>
        <taxon>Vibrio</taxon>
    </lineage>
</organism>
<keyword evidence="3 7" id="KW-0732">Signal</keyword>
<dbReference type="STRING" id="1216006.VA7868_00168"/>
<dbReference type="InterPro" id="IPR038081">
    <property type="entry name" value="CalX-like_sf"/>
</dbReference>
<dbReference type="Gene3D" id="2.60.40.2030">
    <property type="match status" value="1"/>
</dbReference>
<accession>A0A1M5UT84</accession>
<evidence type="ECO:0000256" key="6">
    <source>
        <dbReference type="SAM" id="MobiDB-lite"/>
    </source>
</evidence>
<dbReference type="PANTHER" id="PTHR10199">
    <property type="entry name" value="THROMBOSPONDIN"/>
    <property type="match status" value="1"/>
</dbReference>
<evidence type="ECO:0000313" key="10">
    <source>
        <dbReference type="Proteomes" id="UP000184608"/>
    </source>
</evidence>
<dbReference type="EC" id="3.2.1.158" evidence="9"/>
<dbReference type="InterPro" id="IPR003367">
    <property type="entry name" value="Thrombospondin_3-like_rpt"/>
</dbReference>
<feature type="compositionally biased region" description="Acidic residues" evidence="6">
    <location>
        <begin position="438"/>
        <end position="465"/>
    </location>
</feature>
<gene>
    <name evidence="9" type="ORF">VA7868_00168</name>
</gene>
<feature type="compositionally biased region" description="Low complexity" evidence="6">
    <location>
        <begin position="667"/>
        <end position="694"/>
    </location>
</feature>
<dbReference type="Pfam" id="PF02494">
    <property type="entry name" value="HYR"/>
    <property type="match status" value="1"/>
</dbReference>
<feature type="compositionally biased region" description="Acidic residues" evidence="6">
    <location>
        <begin position="473"/>
        <end position="485"/>
    </location>
</feature>
<feature type="compositionally biased region" description="Acidic residues" evidence="6">
    <location>
        <begin position="494"/>
        <end position="515"/>
    </location>
</feature>
<dbReference type="InterPro" id="IPR028974">
    <property type="entry name" value="TSP_type-3_rpt"/>
</dbReference>
<feature type="chain" id="PRO_5012838781" evidence="7">
    <location>
        <begin position="24"/>
        <end position="1239"/>
    </location>
</feature>
<dbReference type="Gene3D" id="4.10.1080.10">
    <property type="entry name" value="TSP type-3 repeat"/>
    <property type="match status" value="3"/>
</dbReference>
<dbReference type="InterPro" id="IPR059100">
    <property type="entry name" value="TSP3_bac"/>
</dbReference>
<dbReference type="InterPro" id="IPR053784">
    <property type="entry name" value="Choice_anch_U_dom"/>
</dbReference>
<evidence type="ECO:0000256" key="7">
    <source>
        <dbReference type="SAM" id="SignalP"/>
    </source>
</evidence>
<dbReference type="SUPFAM" id="SSF103647">
    <property type="entry name" value="TSP type-3 repeat"/>
    <property type="match status" value="4"/>
</dbReference>
<dbReference type="GO" id="GO:0033953">
    <property type="term" value="F:alpha-agarase activity"/>
    <property type="evidence" value="ECO:0007669"/>
    <property type="project" value="UniProtKB-EC"/>
</dbReference>
<feature type="region of interest" description="Disordered" evidence="6">
    <location>
        <begin position="395"/>
        <end position="700"/>
    </location>
</feature>
<reference evidence="9 10" key="1">
    <citation type="submission" date="2016-11" db="EMBL/GenBank/DDBJ databases">
        <authorList>
            <person name="Jaros S."/>
            <person name="Januszkiewicz K."/>
            <person name="Wedrychowicz H."/>
        </authorList>
    </citation>
    <scope>NUCLEOTIDE SEQUENCE [LARGE SCALE GENOMIC DNA]</scope>
    <source>
        <strain evidence="9 10">CECT 7868</strain>
    </source>
</reference>
<sequence>MRTILLTLAYTAALSLVCGTASAATIFDSEQIRFGNGTEDSINNSGLPKQPFYYNDSATTWYPLTYDDYPLDSAIGVGGDGTDLWNINGQISSGFTLSGQTTDTSLFTKYDGDRGYGILTTEGSVTLNSINLGYRATYQVSQNSPYVNIIIQLTNNSAQNAENLRFWLGTRDDFIDTEDQPQKTRGNLTNGSFVSLTSAGDQAQALQITSGDSGVLFFSTSDNSYVIQNLCCSFQNVIDQNPTTSSVQATNDGSYGFYVRMKDLAPGESDSFTWFYGAGDIADLADIAQSIQDAATSKEIVEDVSSGFDNADFTGDSGLITRIRIASLPAHGTLTLNTTPVSVGQEITSAEYSLLNYTPDADFTGTDQFTWQGWDGSGFNILTTVSLQVLRDTDSDGIADVNDDDDDGDGVDDTSDAFPLDATETTDTDGDGIGNNADTDDDNDGVDDTSDDLPLDPTDSVDTDGDGIGNSTDTDDDGDGVDDASDTFPLDGSETTDSDGDGTGDNADTDDDNDGVSDTNDAFPLDATETTDTDGDGIGNNADTDDDNDGVSDTQDTFPLDAGETTDFDGDGIGDNSDTDNDNDGIGDAEDLFPHDPAESADTDGDGIGNHADTDDDNDGVSDASDAFPLDATETTDTDGDGIGNNADTDDDNDGMSDSWENTWGFDSLDSSDAALDSDGDGATNAAEAAAGTNPHQDTVPPQISLASVIRVDATGLFTLVNLGDITATDYLDGAVEVSGNREARLSPGQHTLTYQATDSAGNTAQATQTVYVRPLINFAKDQSVTEGNQVTVKVLLNGPSPEYPVTIPYQVTGTAIPGEDDDLSDGVVTISSGTEGSITFQTLADTVEESDETIVISMLNSDGTLNTGNKPIHTVTISESNIAPEINLSVIQNQIQSAEISRRGGPVTITATVTDSNLQDTHSLQWNLPAEISDNAAMTNQSAITFNPATLASGLYRIGVTVNDSGSPQRSDSATQIISITETTEVLTETDDTDQDGLSDLEEGYNDSDNDGIYDYMDNQYQLANVIGHLASEGNYNLLESDPGTRLHLGQTALRTGRKGTLVHTSDAYDDTQTIEADSAIHSGGLFDFEVHDIATHGQSVNVVIPQRSAIPDHAIYRKWSATRGWRTFTEDSRNSLASAPGQPGYCPPPGDKSFETGLIAGYWCVQLTIEDGGPNDNDQNANGTIIDPGGIATRTAISEKVKTGGGGFSPFAGLLLGLLFSIRLRQYPNHHRAEIQS</sequence>
<evidence type="ECO:0000259" key="8">
    <source>
        <dbReference type="Pfam" id="PF02494"/>
    </source>
</evidence>
<dbReference type="Gene3D" id="2.60.40.10">
    <property type="entry name" value="Immunoglobulins"/>
    <property type="match status" value="1"/>
</dbReference>
<feature type="compositionally biased region" description="Acidic residues" evidence="6">
    <location>
        <begin position="395"/>
        <end position="415"/>
    </location>
</feature>
<dbReference type="Pfam" id="PF02412">
    <property type="entry name" value="TSP_3"/>
    <property type="match status" value="4"/>
</dbReference>
<dbReference type="InterPro" id="IPR013783">
    <property type="entry name" value="Ig-like_fold"/>
</dbReference>
<dbReference type="SUPFAM" id="SSF141072">
    <property type="entry name" value="CalX-like"/>
    <property type="match status" value="1"/>
</dbReference>
<comment type="subcellular location">
    <subcellularLocation>
        <location evidence="1">Secreted</location>
    </subcellularLocation>
</comment>
<evidence type="ECO:0000256" key="3">
    <source>
        <dbReference type="ARBA" id="ARBA00022729"/>
    </source>
</evidence>
<dbReference type="InterPro" id="IPR003410">
    <property type="entry name" value="HYR_dom"/>
</dbReference>
<dbReference type="Pfam" id="PF18884">
    <property type="entry name" value="TSP3_bac"/>
    <property type="match status" value="2"/>
</dbReference>
<dbReference type="EMBL" id="FQXZ01000004">
    <property type="protein sequence ID" value="SHH66199.1"/>
    <property type="molecule type" value="Genomic_DNA"/>
</dbReference>
<keyword evidence="4" id="KW-0677">Repeat</keyword>
<evidence type="ECO:0000256" key="1">
    <source>
        <dbReference type="ARBA" id="ARBA00004613"/>
    </source>
</evidence>
<evidence type="ECO:0000313" key="9">
    <source>
        <dbReference type="EMBL" id="SHH66199.1"/>
    </source>
</evidence>
<dbReference type="RefSeq" id="WP_073601967.1">
    <property type="nucleotide sequence ID" value="NZ_FQXZ01000004.1"/>
</dbReference>
<keyword evidence="9" id="KW-0326">Glycosidase</keyword>
<feature type="compositionally biased region" description="Low complexity" evidence="6">
    <location>
        <begin position="621"/>
        <end position="633"/>
    </location>
</feature>
<feature type="signal peptide" evidence="7">
    <location>
        <begin position="1"/>
        <end position="23"/>
    </location>
</feature>
<keyword evidence="2" id="KW-0964">Secreted</keyword>